<comment type="caution">
    <text evidence="2">The sequence shown here is derived from an EMBL/GenBank/DDBJ whole genome shotgun (WGS) entry which is preliminary data.</text>
</comment>
<protein>
    <recommendedName>
        <fullName evidence="1">CdiI C-terminal domain-containing protein</fullName>
    </recommendedName>
</protein>
<dbReference type="EMBL" id="JABJWC010000002">
    <property type="protein sequence ID" value="NPC65131.1"/>
    <property type="molecule type" value="Genomic_DNA"/>
</dbReference>
<gene>
    <name evidence="2" type="ORF">HNW77_01660</name>
</gene>
<dbReference type="Gene3D" id="3.30.2450.20">
    <property type="match status" value="1"/>
</dbReference>
<dbReference type="InterPro" id="IPR053755">
    <property type="entry name" value="CDI_immunity_sf"/>
</dbReference>
<organism evidence="2 3">
    <name type="scientific">Komagataeibacter melomenusus</name>
    <dbReference type="NCBI Taxonomy" id="2766578"/>
    <lineage>
        <taxon>Bacteria</taxon>
        <taxon>Pseudomonadati</taxon>
        <taxon>Pseudomonadota</taxon>
        <taxon>Alphaproteobacteria</taxon>
        <taxon>Acetobacterales</taxon>
        <taxon>Acetobacteraceae</taxon>
        <taxon>Komagataeibacter</taxon>
    </lineage>
</organism>
<dbReference type="Pfam" id="PF18228">
    <property type="entry name" value="CdiI_N"/>
    <property type="match status" value="1"/>
</dbReference>
<dbReference type="InterPro" id="IPR040509">
    <property type="entry name" value="CdiI_C"/>
</dbReference>
<name>A0ABX2AAL2_9PROT</name>
<keyword evidence="3" id="KW-1185">Reference proteome</keyword>
<evidence type="ECO:0000259" key="1">
    <source>
        <dbReference type="Pfam" id="PF18228"/>
    </source>
</evidence>
<evidence type="ECO:0000313" key="3">
    <source>
        <dbReference type="Proteomes" id="UP000623090"/>
    </source>
</evidence>
<proteinExistence type="predicted"/>
<evidence type="ECO:0000313" key="2">
    <source>
        <dbReference type="EMBL" id="NPC65131.1"/>
    </source>
</evidence>
<dbReference type="Proteomes" id="UP000623090">
    <property type="component" value="Unassembled WGS sequence"/>
</dbReference>
<feature type="domain" description="CdiI C-terminal" evidence="1">
    <location>
        <begin position="36"/>
        <end position="137"/>
    </location>
</feature>
<sequence length="146" mass="16975">MFDLSFTGEGHFYGETGYNGTIKIGNFSENFFSNNTFFNARQYQEQWLAAAERVLANGKSYFLVNVHDPDRANFFWSWPCSVIDGTVYIQNKIIFADQHCLSDILSFHTDLEEMEFTDEDGQKISTWQTDLHAMQQFSTKMRHLLA</sequence>
<accession>A0ABX2AAL2</accession>
<dbReference type="RefSeq" id="WP_172154751.1">
    <property type="nucleotide sequence ID" value="NZ_JABJWC010000002.1"/>
</dbReference>
<reference evidence="2 3" key="1">
    <citation type="journal article" date="2020" name="Microorganisms">
        <title>Description of Komagataeibacter melaceti sp. nov. and Komagataeibacter melomenusus sp. nov. Isolated from Apple Cider Vinegar.</title>
        <authorList>
            <person name="Maric L."/>
            <person name="Cleenwerck I."/>
            <person name="Accetto T."/>
            <person name="Vandamme P."/>
            <person name="Trcek J."/>
        </authorList>
    </citation>
    <scope>NUCLEOTIDE SEQUENCE [LARGE SCALE GENOMIC DNA]</scope>
    <source>
        <strain evidence="2 3">AV436</strain>
    </source>
</reference>